<dbReference type="InterPro" id="IPR041492">
    <property type="entry name" value="HAD_2"/>
</dbReference>
<dbReference type="InterPro" id="IPR036412">
    <property type="entry name" value="HAD-like_sf"/>
</dbReference>
<comment type="catalytic activity">
    <reaction evidence="1">
        <text>2-phosphoglycolate + H2O = glycolate + phosphate</text>
        <dbReference type="Rhea" id="RHEA:14369"/>
        <dbReference type="ChEBI" id="CHEBI:15377"/>
        <dbReference type="ChEBI" id="CHEBI:29805"/>
        <dbReference type="ChEBI" id="CHEBI:43474"/>
        <dbReference type="ChEBI" id="CHEBI:58033"/>
        <dbReference type="EC" id="3.1.3.18"/>
    </reaction>
</comment>
<evidence type="ECO:0000313" key="6">
    <source>
        <dbReference type="Proteomes" id="UP000546464"/>
    </source>
</evidence>
<dbReference type="Proteomes" id="UP000546464">
    <property type="component" value="Unassembled WGS sequence"/>
</dbReference>
<comment type="similarity">
    <text evidence="3">Belongs to the HAD-like hydrolase superfamily. CbbY/CbbZ/Gph/YieH family.</text>
</comment>
<dbReference type="SFLD" id="SFLDG01129">
    <property type="entry name" value="C1.5:_HAD__Beta-PGM__Phosphata"/>
    <property type="match status" value="1"/>
</dbReference>
<dbReference type="AlphaFoldDB" id="A0A842HFR7"/>
<dbReference type="PANTHER" id="PTHR43434:SF1">
    <property type="entry name" value="PHOSPHOGLYCOLATE PHOSPHATASE"/>
    <property type="match status" value="1"/>
</dbReference>
<dbReference type="SFLD" id="SFLDS00003">
    <property type="entry name" value="Haloacid_Dehalogenase"/>
    <property type="match status" value="1"/>
</dbReference>
<evidence type="ECO:0000256" key="1">
    <source>
        <dbReference type="ARBA" id="ARBA00000830"/>
    </source>
</evidence>
<proteinExistence type="inferred from homology"/>
<dbReference type="SUPFAM" id="SSF56784">
    <property type="entry name" value="HAD-like"/>
    <property type="match status" value="1"/>
</dbReference>
<name>A0A842HFR7_9BACT</name>
<reference evidence="5 6" key="1">
    <citation type="submission" date="2020-07" db="EMBL/GenBank/DDBJ databases">
        <authorList>
            <person name="Feng X."/>
        </authorList>
    </citation>
    <scope>NUCLEOTIDE SEQUENCE [LARGE SCALE GENOMIC DNA]</scope>
    <source>
        <strain evidence="5 6">JCM31066</strain>
    </source>
</reference>
<dbReference type="InterPro" id="IPR050155">
    <property type="entry name" value="HAD-like_hydrolase_sf"/>
</dbReference>
<dbReference type="GO" id="GO:0008967">
    <property type="term" value="F:phosphoglycolate phosphatase activity"/>
    <property type="evidence" value="ECO:0007669"/>
    <property type="project" value="UniProtKB-EC"/>
</dbReference>
<organism evidence="5 6">
    <name type="scientific">Ruficoccus amylovorans</name>
    <dbReference type="NCBI Taxonomy" id="1804625"/>
    <lineage>
        <taxon>Bacteria</taxon>
        <taxon>Pseudomonadati</taxon>
        <taxon>Verrucomicrobiota</taxon>
        <taxon>Opitutia</taxon>
        <taxon>Puniceicoccales</taxon>
        <taxon>Cerasicoccaceae</taxon>
        <taxon>Ruficoccus</taxon>
    </lineage>
</organism>
<dbReference type="Gene3D" id="1.10.150.240">
    <property type="entry name" value="Putative phosphatase, domain 2"/>
    <property type="match status" value="1"/>
</dbReference>
<dbReference type="Pfam" id="PF13419">
    <property type="entry name" value="HAD_2"/>
    <property type="match status" value="1"/>
</dbReference>
<accession>A0A842HFR7</accession>
<comment type="caution">
    <text evidence="5">The sequence shown here is derived from an EMBL/GenBank/DDBJ whole genome shotgun (WGS) entry which is preliminary data.</text>
</comment>
<dbReference type="InterPro" id="IPR023198">
    <property type="entry name" value="PGP-like_dom2"/>
</dbReference>
<evidence type="ECO:0000313" key="5">
    <source>
        <dbReference type="EMBL" id="MBC2595505.1"/>
    </source>
</evidence>
<keyword evidence="5" id="KW-0378">Hydrolase</keyword>
<dbReference type="GO" id="GO:0005829">
    <property type="term" value="C:cytosol"/>
    <property type="evidence" value="ECO:0007669"/>
    <property type="project" value="TreeGrafter"/>
</dbReference>
<dbReference type="EC" id="3.1.3.18" evidence="4"/>
<sequence length="211" mass="23770">MAYRHLIWDWNGTLLDDAWLCLEVMNGLMTRRSMRPVTARFYQEEFGFPVVEYYRKLGFDLERDSFEAVSREFIDGYNRRRLECSLYPEVRATVEAVRAQGVGQVILSAHEHRTLVELVGLLGLDGYFSQLIGLDNIYAAGKAANGRAHMASLPHAPHEVLLVGDTTHDYEVAREIGADCVLLEGGHQSRARLEACGVPVLRSHIEVLALL</sequence>
<keyword evidence="6" id="KW-1185">Reference proteome</keyword>
<evidence type="ECO:0000256" key="3">
    <source>
        <dbReference type="ARBA" id="ARBA00006171"/>
    </source>
</evidence>
<protein>
    <recommendedName>
        <fullName evidence="4">phosphoglycolate phosphatase</fullName>
        <ecNumber evidence="4">3.1.3.18</ecNumber>
    </recommendedName>
</protein>
<evidence type="ECO:0000256" key="2">
    <source>
        <dbReference type="ARBA" id="ARBA00004818"/>
    </source>
</evidence>
<dbReference type="PANTHER" id="PTHR43434">
    <property type="entry name" value="PHOSPHOGLYCOLATE PHOSPHATASE"/>
    <property type="match status" value="1"/>
</dbReference>
<gene>
    <name evidence="5" type="ORF">H5P28_14660</name>
</gene>
<dbReference type="RefSeq" id="WP_185676459.1">
    <property type="nucleotide sequence ID" value="NZ_JACHVB010000043.1"/>
</dbReference>
<comment type="pathway">
    <text evidence="2">Organic acid metabolism; glycolate biosynthesis; glycolate from 2-phosphoglycolate: step 1/1.</text>
</comment>
<dbReference type="EMBL" id="JACHVB010000043">
    <property type="protein sequence ID" value="MBC2595505.1"/>
    <property type="molecule type" value="Genomic_DNA"/>
</dbReference>
<dbReference type="Gene3D" id="3.40.50.1000">
    <property type="entry name" value="HAD superfamily/HAD-like"/>
    <property type="match status" value="1"/>
</dbReference>
<dbReference type="InterPro" id="IPR023214">
    <property type="entry name" value="HAD_sf"/>
</dbReference>
<evidence type="ECO:0000256" key="4">
    <source>
        <dbReference type="ARBA" id="ARBA00013078"/>
    </source>
</evidence>
<dbReference type="GO" id="GO:0006281">
    <property type="term" value="P:DNA repair"/>
    <property type="evidence" value="ECO:0007669"/>
    <property type="project" value="TreeGrafter"/>
</dbReference>